<evidence type="ECO:0000256" key="1">
    <source>
        <dbReference type="PROSITE-ProRule" id="PRU00339"/>
    </source>
</evidence>
<keyword evidence="3" id="KW-1185">Reference proteome</keyword>
<dbReference type="RefSeq" id="WP_115991671.1">
    <property type="nucleotide sequence ID" value="NZ_QRDY01000002.1"/>
</dbReference>
<accession>A0A3D9ITF3</accession>
<dbReference type="InterPro" id="IPR013784">
    <property type="entry name" value="Carb-bd-like_fold"/>
</dbReference>
<comment type="caution">
    <text evidence="2">The sequence shown here is derived from an EMBL/GenBank/DDBJ whole genome shotgun (WGS) entry which is preliminary data.</text>
</comment>
<gene>
    <name evidence="2" type="ORF">DFP95_102349</name>
</gene>
<dbReference type="SUPFAM" id="SSF49452">
    <property type="entry name" value="Starch-binding domain-like"/>
    <property type="match status" value="1"/>
</dbReference>
<dbReference type="GO" id="GO:0004180">
    <property type="term" value="F:carboxypeptidase activity"/>
    <property type="evidence" value="ECO:0007669"/>
    <property type="project" value="UniProtKB-KW"/>
</dbReference>
<dbReference type="AlphaFoldDB" id="A0A3D9ITF3"/>
<organism evidence="2 3">
    <name type="scientific">Cohnella lupini</name>
    <dbReference type="NCBI Taxonomy" id="1294267"/>
    <lineage>
        <taxon>Bacteria</taxon>
        <taxon>Bacillati</taxon>
        <taxon>Bacillota</taxon>
        <taxon>Bacilli</taxon>
        <taxon>Bacillales</taxon>
        <taxon>Paenibacillaceae</taxon>
        <taxon>Cohnella</taxon>
    </lineage>
</organism>
<keyword evidence="2" id="KW-0121">Carboxypeptidase</keyword>
<dbReference type="Proteomes" id="UP000256869">
    <property type="component" value="Unassembled WGS sequence"/>
</dbReference>
<evidence type="ECO:0000313" key="2">
    <source>
        <dbReference type="EMBL" id="RED64927.1"/>
    </source>
</evidence>
<dbReference type="InterPro" id="IPR019734">
    <property type="entry name" value="TPR_rpt"/>
</dbReference>
<keyword evidence="1" id="KW-0802">TPR repeat</keyword>
<dbReference type="SUPFAM" id="SSF48452">
    <property type="entry name" value="TPR-like"/>
    <property type="match status" value="1"/>
</dbReference>
<evidence type="ECO:0000313" key="3">
    <source>
        <dbReference type="Proteomes" id="UP000256869"/>
    </source>
</evidence>
<protein>
    <submittedName>
        <fullName evidence="2">Carboxypeptidase family protein</fullName>
    </submittedName>
</protein>
<dbReference type="Gene3D" id="1.25.40.10">
    <property type="entry name" value="Tetratricopeptide repeat domain"/>
    <property type="match status" value="2"/>
</dbReference>
<dbReference type="InterPro" id="IPR011990">
    <property type="entry name" value="TPR-like_helical_dom_sf"/>
</dbReference>
<dbReference type="EMBL" id="QRDY01000002">
    <property type="protein sequence ID" value="RED64927.1"/>
    <property type="molecule type" value="Genomic_DNA"/>
</dbReference>
<reference evidence="2 3" key="1">
    <citation type="submission" date="2018-07" db="EMBL/GenBank/DDBJ databases">
        <title>Genomic Encyclopedia of Type Strains, Phase III (KMG-III): the genomes of soil and plant-associated and newly described type strains.</title>
        <authorList>
            <person name="Whitman W."/>
        </authorList>
    </citation>
    <scope>NUCLEOTIDE SEQUENCE [LARGE SCALE GENOMIC DNA]</scope>
    <source>
        <strain evidence="2 3">CECT 8236</strain>
    </source>
</reference>
<feature type="repeat" description="TPR" evidence="1">
    <location>
        <begin position="622"/>
        <end position="655"/>
    </location>
</feature>
<proteinExistence type="predicted"/>
<keyword evidence="2" id="KW-0378">Hydrolase</keyword>
<name>A0A3D9ITF3_9BACL</name>
<keyword evidence="2" id="KW-0645">Protease</keyword>
<dbReference type="GO" id="GO:0030246">
    <property type="term" value="F:carbohydrate binding"/>
    <property type="evidence" value="ECO:0007669"/>
    <property type="project" value="InterPro"/>
</dbReference>
<dbReference type="OrthoDB" id="1947780at2"/>
<dbReference type="PROSITE" id="PS50005">
    <property type="entry name" value="TPR"/>
    <property type="match status" value="1"/>
</dbReference>
<sequence>MKVTVKVKHLVLFAVTVALVLTLLQLVVIPKVQLAQAQRQFENGTVGGKENLLHLIDTSSGDRKWALIRENMIENGSESIVYGYNVFIGSGSTQTQAVTTKQDAFVWSGEEKLPRLEAYVAGAPADGYLVRAAKQLALIYRTKGQWQEARTALELAEGRLQPGSESNKTALAFERAVLLKDEGKSQSSERLLQELIENRNPEDSYMNTKIARLLAQIWIEKGDIKSAHERISQELATFREQLKKDKEAFPEMGDFTSEDEEILTSMEAVLSKALSKGNVSPSIVSGEVKRNDGTPMVGVAVYLRESGAIYHSVIEGEPYQTVTDDEGRYRFEGVLPESYQLYLGLTYDQIDGWTWPVMYDDWIDIRGGEKIVKDVMLQPLIDVLTPINQKVIDTSAIRFEWTPVEDAAYYRLYGNITIENGSYGTLIRDGVEESFLDIPVDSLYAHTQGIAYKMVGDKSVVDPISLLGFANPDSRYSWYVEAYDAQNKLITRSNGYRLNEKSIKGLPFFYLKARTLNDADRLLLDDRFEEALIAYKNSYRADDKDSYSLKMIINIYEAQASMANKKSYDSVAIPYMERLALIDPTSNTLFKLFDFYDVRKDWQQVNKYYALIEKSGNGKVEPYVESRYASSLMNQGRLPESLEHFENAMENDPSHRFVGNFLATGLRLSGDFASAAISASRYMEHSPYDKDTPDWSELIKAMANEAKSTHERYVQALNQALDLYFRGEQSLIDDWLASANKPAIKAFVKALTEVK</sequence>